<evidence type="ECO:0000256" key="8">
    <source>
        <dbReference type="ARBA" id="ARBA00023242"/>
    </source>
</evidence>
<dbReference type="SUPFAM" id="SSF52113">
    <property type="entry name" value="BRCT domain"/>
    <property type="match status" value="1"/>
</dbReference>
<keyword evidence="6" id="KW-0862">Zinc</keyword>
<keyword evidence="4" id="KW-0227">DNA damage</keyword>
<dbReference type="GO" id="GO:0045944">
    <property type="term" value="P:positive regulation of transcription by RNA polymerase II"/>
    <property type="evidence" value="ECO:0007669"/>
    <property type="project" value="TreeGrafter"/>
</dbReference>
<gene>
    <name evidence="11" type="ORF">PHET_09655</name>
</gene>
<feature type="region of interest" description="Disordered" evidence="9">
    <location>
        <begin position="1"/>
        <end position="46"/>
    </location>
</feature>
<dbReference type="PROSITE" id="PS50172">
    <property type="entry name" value="BRCT"/>
    <property type="match status" value="1"/>
</dbReference>
<dbReference type="GO" id="GO:0004842">
    <property type="term" value="F:ubiquitin-protein transferase activity"/>
    <property type="evidence" value="ECO:0007669"/>
    <property type="project" value="TreeGrafter"/>
</dbReference>
<evidence type="ECO:0000313" key="12">
    <source>
        <dbReference type="Proteomes" id="UP000748531"/>
    </source>
</evidence>
<dbReference type="InterPro" id="IPR001357">
    <property type="entry name" value="BRCT_dom"/>
</dbReference>
<evidence type="ECO:0000256" key="3">
    <source>
        <dbReference type="ARBA" id="ARBA00022737"/>
    </source>
</evidence>
<dbReference type="GO" id="GO:0000724">
    <property type="term" value="P:double-strand break repair via homologous recombination"/>
    <property type="evidence" value="ECO:0007669"/>
    <property type="project" value="TreeGrafter"/>
</dbReference>
<dbReference type="PANTHER" id="PTHR13763">
    <property type="entry name" value="BREAST CANCER TYPE 1 SUSCEPTIBILITY PROTEIN BRCA1"/>
    <property type="match status" value="1"/>
</dbReference>
<dbReference type="GO" id="GO:0031436">
    <property type="term" value="C:BRCA1-BARD1 complex"/>
    <property type="evidence" value="ECO:0007669"/>
    <property type="project" value="TreeGrafter"/>
</dbReference>
<dbReference type="InterPro" id="IPR036420">
    <property type="entry name" value="BRCT_dom_sf"/>
</dbReference>
<comment type="caution">
    <text evidence="11">The sequence shown here is derived from an EMBL/GenBank/DDBJ whole genome shotgun (WGS) entry which is preliminary data.</text>
</comment>
<dbReference type="AlphaFoldDB" id="A0A8J4SVB9"/>
<evidence type="ECO:0000256" key="9">
    <source>
        <dbReference type="SAM" id="MobiDB-lite"/>
    </source>
</evidence>
<dbReference type="FunFam" id="3.40.50.10190:FF:000006">
    <property type="entry name" value="Breast cancer type 1 susceptibility protein homolog"/>
    <property type="match status" value="1"/>
</dbReference>
<name>A0A8J4SVB9_9TREM</name>
<dbReference type="OrthoDB" id="6105938at2759"/>
<keyword evidence="2" id="KW-0479">Metal-binding</keyword>
<dbReference type="InterPro" id="IPR031099">
    <property type="entry name" value="BRCA1-associated"/>
</dbReference>
<comment type="subcellular location">
    <subcellularLocation>
        <location evidence="1">Nucleus</location>
    </subcellularLocation>
</comment>
<organism evidence="11 12">
    <name type="scientific">Paragonimus heterotremus</name>
    <dbReference type="NCBI Taxonomy" id="100268"/>
    <lineage>
        <taxon>Eukaryota</taxon>
        <taxon>Metazoa</taxon>
        <taxon>Spiralia</taxon>
        <taxon>Lophotrochozoa</taxon>
        <taxon>Platyhelminthes</taxon>
        <taxon>Trematoda</taxon>
        <taxon>Digenea</taxon>
        <taxon>Plagiorchiida</taxon>
        <taxon>Troglotremata</taxon>
        <taxon>Troglotrematidae</taxon>
        <taxon>Paragonimus</taxon>
    </lineage>
</organism>
<sequence length="472" mass="51598">MDDDEIIAAASRSHPTSPVHVASDQRQSHAINISSNTEEKTSTDVQTTEGNEHILSTSFEHISPEVKVVLPTTTSCLIPETGYSEVMDVIPSSQVEDDIVETTAIPSVQPVPTEPVPNTVLSGDALQSAKVTRVEASQPQSSLSAIVMDDFIPASITSQRSTFAPLEAKLVIDQVTTELSQCPETNLSEPLSNQQSTESTLVNELALVGRSRVPPTVLAVTGSNLTASEMVLLRSFCRHFGVSEHARFIPKQTTHIVMRAESDRPRVVKRTLKYFMGILNRSWIVNIDWIRACLAEHALVDETPYEIEGDTVCGDCHEGPRRGRLNVPAQLQPISQSTTDGKASNPGPFANLWLCAFGSLGLLTPSDFMSLALDGGASRVFEKPTDLAVAVEKFMKFQSTRPGTPTKPRAVILTNPCPPDFDLSQCQEVYNNYGCPIISIDWMLNCISLYRRVPISEGYRICPKSQAPSVHR</sequence>
<keyword evidence="12" id="KW-1185">Reference proteome</keyword>
<evidence type="ECO:0000256" key="2">
    <source>
        <dbReference type="ARBA" id="ARBA00022723"/>
    </source>
</evidence>
<dbReference type="GO" id="GO:0008270">
    <property type="term" value="F:zinc ion binding"/>
    <property type="evidence" value="ECO:0007669"/>
    <property type="project" value="UniProtKB-KW"/>
</dbReference>
<accession>A0A8J4SVB9</accession>
<dbReference type="SMART" id="SM00292">
    <property type="entry name" value="BRCT"/>
    <property type="match status" value="2"/>
</dbReference>
<evidence type="ECO:0000256" key="4">
    <source>
        <dbReference type="ARBA" id="ARBA00022763"/>
    </source>
</evidence>
<dbReference type="PANTHER" id="PTHR13763:SF0">
    <property type="entry name" value="BREAST CANCER TYPE 1 SUSCEPTIBILITY PROTEIN"/>
    <property type="match status" value="1"/>
</dbReference>
<keyword evidence="5" id="KW-0863">Zinc-finger</keyword>
<dbReference type="Proteomes" id="UP000748531">
    <property type="component" value="Unassembled WGS sequence"/>
</dbReference>
<dbReference type="GO" id="GO:0070531">
    <property type="term" value="C:BRCA1-A complex"/>
    <property type="evidence" value="ECO:0007669"/>
    <property type="project" value="TreeGrafter"/>
</dbReference>
<feature type="domain" description="BRCT" evidence="10">
    <location>
        <begin position="217"/>
        <end position="307"/>
    </location>
</feature>
<reference evidence="11" key="1">
    <citation type="submission" date="2019-05" db="EMBL/GenBank/DDBJ databases">
        <title>Annotation for the trematode Paragonimus heterotremus.</title>
        <authorList>
            <person name="Choi Y.-J."/>
        </authorList>
    </citation>
    <scope>NUCLEOTIDE SEQUENCE</scope>
    <source>
        <strain evidence="11">LC</strain>
    </source>
</reference>
<evidence type="ECO:0000256" key="6">
    <source>
        <dbReference type="ARBA" id="ARBA00022833"/>
    </source>
</evidence>
<evidence type="ECO:0000256" key="5">
    <source>
        <dbReference type="ARBA" id="ARBA00022771"/>
    </source>
</evidence>
<dbReference type="EMBL" id="LUCH01006478">
    <property type="protein sequence ID" value="KAF5397295.1"/>
    <property type="molecule type" value="Genomic_DNA"/>
</dbReference>
<dbReference type="Pfam" id="PF00533">
    <property type="entry name" value="BRCT"/>
    <property type="match status" value="1"/>
</dbReference>
<dbReference type="Gene3D" id="3.40.50.10190">
    <property type="entry name" value="BRCT domain"/>
    <property type="match status" value="2"/>
</dbReference>
<protein>
    <recommendedName>
        <fullName evidence="10">BRCT domain-containing protein</fullName>
    </recommendedName>
</protein>
<evidence type="ECO:0000313" key="11">
    <source>
        <dbReference type="EMBL" id="KAF5397295.1"/>
    </source>
</evidence>
<evidence type="ECO:0000256" key="1">
    <source>
        <dbReference type="ARBA" id="ARBA00004123"/>
    </source>
</evidence>
<keyword evidence="3" id="KW-0677">Repeat</keyword>
<feature type="compositionally biased region" description="Polar residues" evidence="9">
    <location>
        <begin position="24"/>
        <end position="36"/>
    </location>
</feature>
<proteinExistence type="predicted"/>
<evidence type="ECO:0000256" key="7">
    <source>
        <dbReference type="ARBA" id="ARBA00023204"/>
    </source>
</evidence>
<keyword evidence="7" id="KW-0234">DNA repair</keyword>
<evidence type="ECO:0000259" key="10">
    <source>
        <dbReference type="PROSITE" id="PS50172"/>
    </source>
</evidence>
<keyword evidence="8" id="KW-0539">Nucleus</keyword>